<proteinExistence type="predicted"/>
<sequence>ARRSSPTQEEIFVKEYDLEPSGDLWLILDLDSHVHAGEGTESTEEYGVILAASLANQMLRTNHAVGLVAYAQEPTVVRPHRGHEQLWELLRVLAGVHAVGDTPLGQVLRQVDPLIGQGMSATLITPAASPEWIKGLTALLRRGIYSTALLLDATTFGGNGDMHALLGALADMGVPGHIVGKGFRFELITQRRQQRPLYRVLGTGRVVVAAPGDQAHAKWVPVGEDRR</sequence>
<dbReference type="Pfam" id="PF01882">
    <property type="entry name" value="DUF58"/>
    <property type="match status" value="1"/>
</dbReference>
<gene>
    <name evidence="2" type="ORF">S06H3_52017</name>
</gene>
<dbReference type="SUPFAM" id="SSF53300">
    <property type="entry name" value="vWA-like"/>
    <property type="match status" value="1"/>
</dbReference>
<evidence type="ECO:0000259" key="1">
    <source>
        <dbReference type="Pfam" id="PF01882"/>
    </source>
</evidence>
<comment type="caution">
    <text evidence="2">The sequence shown here is derived from an EMBL/GenBank/DDBJ whole genome shotgun (WGS) entry which is preliminary data.</text>
</comment>
<dbReference type="InterPro" id="IPR036465">
    <property type="entry name" value="vWFA_dom_sf"/>
</dbReference>
<dbReference type="InterPro" id="IPR002881">
    <property type="entry name" value="DUF58"/>
</dbReference>
<feature type="domain" description="DUF58" evidence="1">
    <location>
        <begin position="8"/>
        <end position="95"/>
    </location>
</feature>
<organism evidence="2">
    <name type="scientific">marine sediment metagenome</name>
    <dbReference type="NCBI Taxonomy" id="412755"/>
    <lineage>
        <taxon>unclassified sequences</taxon>
        <taxon>metagenomes</taxon>
        <taxon>ecological metagenomes</taxon>
    </lineage>
</organism>
<reference evidence="2" key="1">
    <citation type="journal article" date="2014" name="Front. Microbiol.">
        <title>High frequency of phylogenetically diverse reductive dehalogenase-homologous genes in deep subseafloor sedimentary metagenomes.</title>
        <authorList>
            <person name="Kawai M."/>
            <person name="Futagami T."/>
            <person name="Toyoda A."/>
            <person name="Takaki Y."/>
            <person name="Nishi S."/>
            <person name="Hori S."/>
            <person name="Arai W."/>
            <person name="Tsubouchi T."/>
            <person name="Morono Y."/>
            <person name="Uchiyama I."/>
            <person name="Ito T."/>
            <person name="Fujiyama A."/>
            <person name="Inagaki F."/>
            <person name="Takami H."/>
        </authorList>
    </citation>
    <scope>NUCLEOTIDE SEQUENCE</scope>
    <source>
        <strain evidence="2">Expedition CK06-06</strain>
    </source>
</reference>
<dbReference type="AlphaFoldDB" id="X1QCJ2"/>
<accession>X1QCJ2</accession>
<evidence type="ECO:0000313" key="2">
    <source>
        <dbReference type="EMBL" id="GAI40974.1"/>
    </source>
</evidence>
<dbReference type="EMBL" id="BARV01033052">
    <property type="protein sequence ID" value="GAI40974.1"/>
    <property type="molecule type" value="Genomic_DNA"/>
</dbReference>
<dbReference type="PANTHER" id="PTHR34351:SF2">
    <property type="entry name" value="DUF58 DOMAIN-CONTAINING PROTEIN"/>
    <property type="match status" value="1"/>
</dbReference>
<name>X1QCJ2_9ZZZZ</name>
<protein>
    <recommendedName>
        <fullName evidence="1">DUF58 domain-containing protein</fullName>
    </recommendedName>
</protein>
<feature type="non-terminal residue" evidence="2">
    <location>
        <position position="1"/>
    </location>
</feature>
<dbReference type="PANTHER" id="PTHR34351">
    <property type="entry name" value="SLR1927 PROTEIN-RELATED"/>
    <property type="match status" value="1"/>
</dbReference>